<evidence type="ECO:0000313" key="2">
    <source>
        <dbReference type="Proteomes" id="UP000743370"/>
    </source>
</evidence>
<name>A0A8T0KR44_PHAAN</name>
<gene>
    <name evidence="1" type="ORF">HKW66_Vig0238670</name>
</gene>
<comment type="caution">
    <text evidence="1">The sequence shown here is derived from an EMBL/GenBank/DDBJ whole genome shotgun (WGS) entry which is preliminary data.</text>
</comment>
<dbReference type="EMBL" id="JABFOF010000003">
    <property type="protein sequence ID" value="KAG2402670.1"/>
    <property type="molecule type" value="Genomic_DNA"/>
</dbReference>
<dbReference type="AlphaFoldDB" id="A0A8T0KR44"/>
<sequence length="113" mass="12256">MQHFAAGYGKWASLRDKVIGSLRVVGCRNDDGQCGLLLPGKLQGCNGDEGGVARVSDGRRNQQRFHVGARGRQVKVLARNILCFTPFFLIAKPIPSAAFTWQTFSAVDGGNLH</sequence>
<evidence type="ECO:0000313" key="1">
    <source>
        <dbReference type="EMBL" id="KAG2402670.1"/>
    </source>
</evidence>
<proteinExistence type="predicted"/>
<organism evidence="1 2">
    <name type="scientific">Phaseolus angularis</name>
    <name type="common">Azuki bean</name>
    <name type="synonym">Vigna angularis</name>
    <dbReference type="NCBI Taxonomy" id="3914"/>
    <lineage>
        <taxon>Eukaryota</taxon>
        <taxon>Viridiplantae</taxon>
        <taxon>Streptophyta</taxon>
        <taxon>Embryophyta</taxon>
        <taxon>Tracheophyta</taxon>
        <taxon>Spermatophyta</taxon>
        <taxon>Magnoliopsida</taxon>
        <taxon>eudicotyledons</taxon>
        <taxon>Gunneridae</taxon>
        <taxon>Pentapetalae</taxon>
        <taxon>rosids</taxon>
        <taxon>fabids</taxon>
        <taxon>Fabales</taxon>
        <taxon>Fabaceae</taxon>
        <taxon>Papilionoideae</taxon>
        <taxon>50 kb inversion clade</taxon>
        <taxon>NPAAA clade</taxon>
        <taxon>indigoferoid/millettioid clade</taxon>
        <taxon>Phaseoleae</taxon>
        <taxon>Vigna</taxon>
    </lineage>
</organism>
<protein>
    <submittedName>
        <fullName evidence="1">Uncharacterized protein</fullName>
    </submittedName>
</protein>
<accession>A0A8T0KR44</accession>
<dbReference type="Proteomes" id="UP000743370">
    <property type="component" value="Unassembled WGS sequence"/>
</dbReference>
<reference evidence="1 2" key="1">
    <citation type="submission" date="2020-05" db="EMBL/GenBank/DDBJ databases">
        <title>Vigna angularis (adzuki bean) Var. LongXiaoDou No. 4 denovo assembly.</title>
        <authorList>
            <person name="Xiang H."/>
        </authorList>
    </citation>
    <scope>NUCLEOTIDE SEQUENCE [LARGE SCALE GENOMIC DNA]</scope>
    <source>
        <tissue evidence="1">Leaf</tissue>
    </source>
</reference>